<dbReference type="CDD" id="cd00161">
    <property type="entry name" value="beta-trefoil_Ricin-like"/>
    <property type="match status" value="1"/>
</dbReference>
<comment type="caution">
    <text evidence="2">The sequence shown here is derived from an EMBL/GenBank/DDBJ whole genome shotgun (WGS) entry which is preliminary data.</text>
</comment>
<accession>A0A1Y2GH04</accession>
<dbReference type="RefSeq" id="XP_021879358.1">
    <property type="nucleotide sequence ID" value="XM_022024919.1"/>
</dbReference>
<dbReference type="AlphaFoldDB" id="A0A1Y2GH04"/>
<feature type="signal peptide" evidence="1">
    <location>
        <begin position="1"/>
        <end position="20"/>
    </location>
</feature>
<keyword evidence="1" id="KW-0732">Signal</keyword>
<evidence type="ECO:0008006" key="4">
    <source>
        <dbReference type="Google" id="ProtNLM"/>
    </source>
</evidence>
<proteinExistence type="predicted"/>
<dbReference type="SUPFAM" id="SSF50370">
    <property type="entry name" value="Ricin B-like lectins"/>
    <property type="match status" value="1"/>
</dbReference>
<evidence type="ECO:0000256" key="1">
    <source>
        <dbReference type="SAM" id="SignalP"/>
    </source>
</evidence>
<dbReference type="Gene3D" id="2.80.10.50">
    <property type="match status" value="1"/>
</dbReference>
<keyword evidence="3" id="KW-1185">Reference proteome</keyword>
<dbReference type="InterPro" id="IPR035992">
    <property type="entry name" value="Ricin_B-like_lectins"/>
</dbReference>
<sequence>MVRSIALLGTLLALLQVALAAFLGDGLYRIKQDNDAISADETNEESPALLFPDRGYSEQVWHIKHVDDVHVTISSATTGRFLGVERARYNAFILAGWEEQQWKLTKSGEKEGHYNIVYPEQVGGEDLSIGISPYRIFPPRIALQKAHGSSSHTTHWKLEKDDGFGSCGSERKIPRFRSQLKWSWD</sequence>
<dbReference type="OrthoDB" id="2432087at2759"/>
<evidence type="ECO:0000313" key="3">
    <source>
        <dbReference type="Proteomes" id="UP000193648"/>
    </source>
</evidence>
<dbReference type="Proteomes" id="UP000193648">
    <property type="component" value="Unassembled WGS sequence"/>
</dbReference>
<evidence type="ECO:0000313" key="2">
    <source>
        <dbReference type="EMBL" id="ORZ10637.1"/>
    </source>
</evidence>
<feature type="chain" id="PRO_5013005651" description="Ricin B lectin domain-containing protein" evidence="1">
    <location>
        <begin position="21"/>
        <end position="185"/>
    </location>
</feature>
<protein>
    <recommendedName>
        <fullName evidence="4">Ricin B lectin domain-containing protein</fullName>
    </recommendedName>
</protein>
<dbReference type="EMBL" id="MCFF01000030">
    <property type="protein sequence ID" value="ORZ10637.1"/>
    <property type="molecule type" value="Genomic_DNA"/>
</dbReference>
<name>A0A1Y2GH04_9FUNG</name>
<reference evidence="2 3" key="1">
    <citation type="submission" date="2016-07" db="EMBL/GenBank/DDBJ databases">
        <title>Pervasive Adenine N6-methylation of Active Genes in Fungi.</title>
        <authorList>
            <consortium name="DOE Joint Genome Institute"/>
            <person name="Mondo S.J."/>
            <person name="Dannebaum R.O."/>
            <person name="Kuo R.C."/>
            <person name="Labutti K."/>
            <person name="Haridas S."/>
            <person name="Kuo A."/>
            <person name="Salamov A."/>
            <person name="Ahrendt S.R."/>
            <person name="Lipzen A."/>
            <person name="Sullivan W."/>
            <person name="Andreopoulos W.B."/>
            <person name="Clum A."/>
            <person name="Lindquist E."/>
            <person name="Daum C."/>
            <person name="Ramamoorthy G.K."/>
            <person name="Gryganskyi A."/>
            <person name="Culley D."/>
            <person name="Magnuson J.K."/>
            <person name="James T.Y."/>
            <person name="O'Malley M.A."/>
            <person name="Stajich J.E."/>
            <person name="Spatafora J.W."/>
            <person name="Visel A."/>
            <person name="Grigoriev I.V."/>
        </authorList>
    </citation>
    <scope>NUCLEOTIDE SEQUENCE [LARGE SCALE GENOMIC DNA]</scope>
    <source>
        <strain evidence="2 3">NRRL 3116</strain>
    </source>
</reference>
<dbReference type="InParanoid" id="A0A1Y2GH04"/>
<dbReference type="GeneID" id="33566763"/>
<gene>
    <name evidence="2" type="ORF">BCR41DRAFT_357516</name>
</gene>
<organism evidence="2 3">
    <name type="scientific">Lobosporangium transversale</name>
    <dbReference type="NCBI Taxonomy" id="64571"/>
    <lineage>
        <taxon>Eukaryota</taxon>
        <taxon>Fungi</taxon>
        <taxon>Fungi incertae sedis</taxon>
        <taxon>Mucoromycota</taxon>
        <taxon>Mortierellomycotina</taxon>
        <taxon>Mortierellomycetes</taxon>
        <taxon>Mortierellales</taxon>
        <taxon>Mortierellaceae</taxon>
        <taxon>Lobosporangium</taxon>
    </lineage>
</organism>